<protein>
    <submittedName>
        <fullName evidence="2">GNAT family N-acetyltransferase</fullName>
    </submittedName>
</protein>
<reference evidence="2" key="1">
    <citation type="submission" date="2021-11" db="EMBL/GenBank/DDBJ databases">
        <title>Vibrio ZSDE26 sp. nov. and Vibrio ZSDZ34 sp. nov., isolated from coastal seawater in Qingdao.</title>
        <authorList>
            <person name="Zhang P."/>
        </authorList>
    </citation>
    <scope>NUCLEOTIDE SEQUENCE</scope>
    <source>
        <strain evidence="2">ZSDE26</strain>
    </source>
</reference>
<feature type="domain" description="N-acetyltransferase" evidence="1">
    <location>
        <begin position="6"/>
        <end position="157"/>
    </location>
</feature>
<dbReference type="EMBL" id="JAJHVV010000001">
    <property type="protein sequence ID" value="MCK6261751.1"/>
    <property type="molecule type" value="Genomic_DNA"/>
</dbReference>
<dbReference type="InterPro" id="IPR016181">
    <property type="entry name" value="Acyl_CoA_acyltransferase"/>
</dbReference>
<dbReference type="InterPro" id="IPR000182">
    <property type="entry name" value="GNAT_dom"/>
</dbReference>
<dbReference type="Gene3D" id="3.40.630.30">
    <property type="match status" value="1"/>
</dbReference>
<dbReference type="Proteomes" id="UP001139559">
    <property type="component" value="Unassembled WGS sequence"/>
</dbReference>
<dbReference type="CDD" id="cd04301">
    <property type="entry name" value="NAT_SF"/>
    <property type="match status" value="1"/>
</dbReference>
<organism evidence="2 3">
    <name type="scientific">Vibrio amylolyticus</name>
    <dbReference type="NCBI Taxonomy" id="2847292"/>
    <lineage>
        <taxon>Bacteria</taxon>
        <taxon>Pseudomonadati</taxon>
        <taxon>Pseudomonadota</taxon>
        <taxon>Gammaproteobacteria</taxon>
        <taxon>Vibrionales</taxon>
        <taxon>Vibrionaceae</taxon>
        <taxon>Vibrio</taxon>
    </lineage>
</organism>
<dbReference type="Pfam" id="PF13527">
    <property type="entry name" value="Acetyltransf_9"/>
    <property type="match status" value="1"/>
</dbReference>
<sequence length="171" mass="19795">MIYQYIEDKNVTPEMDEKLRGLLSASFLNRNDSEIFSRQRFLKEMPQHRYLFWDDETLIAHIAVHDKQVMIDEVSYPVCGIAEVCVHADYRKQGLVKKLLNHVHQDGLASGYAFSILFGDENVYGSSGYQHADNLKLFGLTKEWVSLDNLLMLALNKQWPEQEVRLSGIPF</sequence>
<dbReference type="GO" id="GO:0016747">
    <property type="term" value="F:acyltransferase activity, transferring groups other than amino-acyl groups"/>
    <property type="evidence" value="ECO:0007669"/>
    <property type="project" value="InterPro"/>
</dbReference>
<dbReference type="SUPFAM" id="SSF55729">
    <property type="entry name" value="Acyl-CoA N-acyltransferases (Nat)"/>
    <property type="match status" value="1"/>
</dbReference>
<gene>
    <name evidence="2" type="ORF">KP803_00525</name>
</gene>
<dbReference type="AlphaFoldDB" id="A0A9X1XFD2"/>
<accession>A0A9X1XFD2</accession>
<proteinExistence type="predicted"/>
<dbReference type="PROSITE" id="PS51186">
    <property type="entry name" value="GNAT"/>
    <property type="match status" value="1"/>
</dbReference>
<evidence type="ECO:0000313" key="2">
    <source>
        <dbReference type="EMBL" id="MCK6261751.1"/>
    </source>
</evidence>
<name>A0A9X1XFD2_9VIBR</name>
<dbReference type="RefSeq" id="WP_248006877.1">
    <property type="nucleotide sequence ID" value="NZ_JAJHVV010000001.1"/>
</dbReference>
<keyword evidence="3" id="KW-1185">Reference proteome</keyword>
<evidence type="ECO:0000313" key="3">
    <source>
        <dbReference type="Proteomes" id="UP001139559"/>
    </source>
</evidence>
<evidence type="ECO:0000259" key="1">
    <source>
        <dbReference type="PROSITE" id="PS51186"/>
    </source>
</evidence>
<comment type="caution">
    <text evidence="2">The sequence shown here is derived from an EMBL/GenBank/DDBJ whole genome shotgun (WGS) entry which is preliminary data.</text>
</comment>